<sequence length="99" mass="10683">MSTLGMVLLLFLLLLPLGNSYGDGDRQAMDRDRTAGEARSAPRLHLRRHMDHGRSAVKRCSTKLCGDDCCPSTACECEVVGSQSNEMGCSCPVVVLLAK</sequence>
<dbReference type="EMBL" id="KU563895">
    <property type="protein sequence ID" value="AMP44643.1"/>
    <property type="molecule type" value="mRNA"/>
</dbReference>
<dbReference type="AlphaFoldDB" id="A0A142C1E2"/>
<keyword evidence="1" id="KW-0732">Signal</keyword>
<feature type="chain" id="PRO_5007493345" evidence="1">
    <location>
        <begin position="21"/>
        <end position="99"/>
    </location>
</feature>
<name>A0A142C1E2_CONBE</name>
<accession>A0A142C1E2</accession>
<evidence type="ECO:0000256" key="1">
    <source>
        <dbReference type="SAM" id="SignalP"/>
    </source>
</evidence>
<feature type="signal peptide" evidence="1">
    <location>
        <begin position="1"/>
        <end position="20"/>
    </location>
</feature>
<reference evidence="2" key="1">
    <citation type="submission" date="2015-12" db="EMBL/GenBank/DDBJ databases">
        <title>High throughput identification of novel conotoxins from the Chinese tubular cone snail Conus betulinus by multitranscriptome sequencing.</title>
        <authorList>
            <person name="Ruan Z."/>
            <person name="Peng C."/>
            <person name="Shi Q."/>
            <person name="Yao G."/>
            <person name="Gao B.-M."/>
        </authorList>
    </citation>
    <scope>NUCLEOTIDE SEQUENCE</scope>
</reference>
<protein>
    <submittedName>
        <fullName evidence="2">Conotoxin</fullName>
    </submittedName>
</protein>
<organism evidence="2">
    <name type="scientific">Conus betulinus</name>
    <name type="common">Beech cone</name>
    <dbReference type="NCBI Taxonomy" id="89764"/>
    <lineage>
        <taxon>Eukaryota</taxon>
        <taxon>Metazoa</taxon>
        <taxon>Spiralia</taxon>
        <taxon>Lophotrochozoa</taxon>
        <taxon>Mollusca</taxon>
        <taxon>Gastropoda</taxon>
        <taxon>Caenogastropoda</taxon>
        <taxon>Neogastropoda</taxon>
        <taxon>Conoidea</taxon>
        <taxon>Conidae</taxon>
        <taxon>Conus</taxon>
        <taxon>Dendroconus</taxon>
    </lineage>
</organism>
<evidence type="ECO:0000313" key="2">
    <source>
        <dbReference type="EMBL" id="AMP44643.1"/>
    </source>
</evidence>
<proteinExistence type="evidence at transcript level"/>